<name>A0ABT5SM95_9PSEU</name>
<evidence type="ECO:0000313" key="2">
    <source>
        <dbReference type="EMBL" id="MDD7963953.1"/>
    </source>
</evidence>
<accession>A0ABT5SM95</accession>
<comment type="similarity">
    <text evidence="1">Belongs to the enoyl-CoA hydratase/isomerase family.</text>
</comment>
<keyword evidence="3" id="KW-1185">Reference proteome</keyword>
<dbReference type="PANTHER" id="PTHR42964">
    <property type="entry name" value="ENOYL-COA HYDRATASE"/>
    <property type="match status" value="1"/>
</dbReference>
<proteinExistence type="inferred from homology"/>
<reference evidence="2 3" key="1">
    <citation type="submission" date="2023-02" db="EMBL/GenBank/DDBJ databases">
        <title>Genome sequencing required for Actinomycetospora new species description.</title>
        <authorList>
            <person name="Saimee Y."/>
            <person name="Duangmal K."/>
        </authorList>
    </citation>
    <scope>NUCLEOTIDE SEQUENCE [LARGE SCALE GENOMIC DNA]</scope>
    <source>
        <strain evidence="2 3">DW7H6</strain>
    </source>
</reference>
<sequence>MGEAVGEQLVGSGPVLLDVDDRGVARLRLNRPEASNGLDVDLLRAFHDAVMACHARPGLRVLVLSGEGKHFCAGGDVKTFASKGAGLPDYLREATARLQMVVQALLALPAPVVASVHGFAAGGGGFGLVCAADLVVAAESARFLGGATRVGMAPDAGATVTLPALVGLRRAMEIALTNPVLTAAEALDAGILTAVVADDELAARTDELVDRLAAGAPQALAATKRLLWSGIGARVEAQLGEEARTVSELSGTADAREGLDAVIERRAPRFTGQ</sequence>
<dbReference type="Pfam" id="PF00378">
    <property type="entry name" value="ECH_1"/>
    <property type="match status" value="1"/>
</dbReference>
<evidence type="ECO:0000256" key="1">
    <source>
        <dbReference type="ARBA" id="ARBA00005254"/>
    </source>
</evidence>
<dbReference type="InterPro" id="IPR051683">
    <property type="entry name" value="Enoyl-CoA_Hydratase/Isomerase"/>
</dbReference>
<gene>
    <name evidence="2" type="ORF">PGB27_01210</name>
</gene>
<dbReference type="SUPFAM" id="SSF52096">
    <property type="entry name" value="ClpP/crotonase"/>
    <property type="match status" value="1"/>
</dbReference>
<protein>
    <submittedName>
        <fullName evidence="2">Enoyl-CoA hydratase-related protein</fullName>
    </submittedName>
</protein>
<dbReference type="Proteomes" id="UP001300763">
    <property type="component" value="Unassembled WGS sequence"/>
</dbReference>
<dbReference type="EMBL" id="JAQZAO010000001">
    <property type="protein sequence ID" value="MDD7963953.1"/>
    <property type="molecule type" value="Genomic_DNA"/>
</dbReference>
<evidence type="ECO:0000313" key="3">
    <source>
        <dbReference type="Proteomes" id="UP001300763"/>
    </source>
</evidence>
<dbReference type="InterPro" id="IPR001753">
    <property type="entry name" value="Enoyl-CoA_hydra/iso"/>
</dbReference>
<dbReference type="CDD" id="cd06558">
    <property type="entry name" value="crotonase-like"/>
    <property type="match status" value="1"/>
</dbReference>
<dbReference type="InterPro" id="IPR029045">
    <property type="entry name" value="ClpP/crotonase-like_dom_sf"/>
</dbReference>
<comment type="caution">
    <text evidence="2">The sequence shown here is derived from an EMBL/GenBank/DDBJ whole genome shotgun (WGS) entry which is preliminary data.</text>
</comment>
<dbReference type="Gene3D" id="3.90.226.10">
    <property type="entry name" value="2-enoyl-CoA Hydratase, Chain A, domain 1"/>
    <property type="match status" value="1"/>
</dbReference>
<dbReference type="RefSeq" id="WP_274198506.1">
    <property type="nucleotide sequence ID" value="NZ_JAQZAO010000001.1"/>
</dbReference>
<dbReference type="PANTHER" id="PTHR42964:SF1">
    <property type="entry name" value="POLYKETIDE BIOSYNTHESIS ENOYL-COA HYDRATASE PKSH-RELATED"/>
    <property type="match status" value="1"/>
</dbReference>
<organism evidence="2 3">
    <name type="scientific">Actinomycetospora lemnae</name>
    <dbReference type="NCBI Taxonomy" id="3019891"/>
    <lineage>
        <taxon>Bacteria</taxon>
        <taxon>Bacillati</taxon>
        <taxon>Actinomycetota</taxon>
        <taxon>Actinomycetes</taxon>
        <taxon>Pseudonocardiales</taxon>
        <taxon>Pseudonocardiaceae</taxon>
        <taxon>Actinomycetospora</taxon>
    </lineage>
</organism>